<name>A0A3P7IR52_STRVU</name>
<accession>A0A3P7IR52</accession>
<sequence length="101" mass="11127">MVPLALAASLSWLEFGQLEFSNISLFCAPLLAIARATSLLTMQKAYISCSEDNSAAHLEQFCLYYAGLTSLALFVPALFSYSMSHVEVEASWESIDYVSPY</sequence>
<feature type="transmembrane region" description="Helical" evidence="1">
    <location>
        <begin position="61"/>
        <end position="81"/>
    </location>
</feature>
<evidence type="ECO:0000256" key="1">
    <source>
        <dbReference type="SAM" id="Phobius"/>
    </source>
</evidence>
<organism evidence="2 3">
    <name type="scientific">Strongylus vulgaris</name>
    <name type="common">Blood worm</name>
    <dbReference type="NCBI Taxonomy" id="40348"/>
    <lineage>
        <taxon>Eukaryota</taxon>
        <taxon>Metazoa</taxon>
        <taxon>Ecdysozoa</taxon>
        <taxon>Nematoda</taxon>
        <taxon>Chromadorea</taxon>
        <taxon>Rhabditida</taxon>
        <taxon>Rhabditina</taxon>
        <taxon>Rhabditomorpha</taxon>
        <taxon>Strongyloidea</taxon>
        <taxon>Strongylidae</taxon>
        <taxon>Strongylus</taxon>
    </lineage>
</organism>
<keyword evidence="1" id="KW-1133">Transmembrane helix</keyword>
<reference evidence="2 3" key="1">
    <citation type="submission" date="2018-11" db="EMBL/GenBank/DDBJ databases">
        <authorList>
            <consortium name="Pathogen Informatics"/>
        </authorList>
    </citation>
    <scope>NUCLEOTIDE SEQUENCE [LARGE SCALE GENOMIC DNA]</scope>
</reference>
<protein>
    <submittedName>
        <fullName evidence="2">Uncharacterized protein</fullName>
    </submittedName>
</protein>
<dbReference type="Proteomes" id="UP000270094">
    <property type="component" value="Unassembled WGS sequence"/>
</dbReference>
<gene>
    <name evidence="2" type="ORF">SVUK_LOCUS1865</name>
</gene>
<keyword evidence="1" id="KW-0812">Transmembrane</keyword>
<keyword evidence="1" id="KW-0472">Membrane</keyword>
<evidence type="ECO:0000313" key="3">
    <source>
        <dbReference type="Proteomes" id="UP000270094"/>
    </source>
</evidence>
<evidence type="ECO:0000313" key="2">
    <source>
        <dbReference type="EMBL" id="VDM66867.1"/>
    </source>
</evidence>
<dbReference type="EMBL" id="UYYB01003936">
    <property type="protein sequence ID" value="VDM66867.1"/>
    <property type="molecule type" value="Genomic_DNA"/>
</dbReference>
<proteinExistence type="predicted"/>
<dbReference type="OrthoDB" id="5867030at2759"/>
<dbReference type="AlphaFoldDB" id="A0A3P7IR52"/>
<feature type="transmembrane region" description="Helical" evidence="1">
    <location>
        <begin position="20"/>
        <end position="40"/>
    </location>
</feature>
<keyword evidence="3" id="KW-1185">Reference proteome</keyword>